<dbReference type="Pfam" id="PF04149">
    <property type="entry name" value="DUF397"/>
    <property type="match status" value="1"/>
</dbReference>
<proteinExistence type="predicted"/>
<evidence type="ECO:0000259" key="1">
    <source>
        <dbReference type="Pfam" id="PF04149"/>
    </source>
</evidence>
<reference evidence="2 3" key="1">
    <citation type="submission" date="2019-10" db="EMBL/GenBank/DDBJ databases">
        <title>Streptomyces tenebrisbrunneis sp.nov., an endogenous actinomycete isolated from of Lycium ruthenicum.</title>
        <authorList>
            <person name="Ma L."/>
        </authorList>
    </citation>
    <scope>NUCLEOTIDE SEQUENCE [LARGE SCALE GENOMIC DNA]</scope>
    <source>
        <strain evidence="2 3">TRM 66187</strain>
    </source>
</reference>
<dbReference type="Proteomes" id="UP000621266">
    <property type="component" value="Unassembled WGS sequence"/>
</dbReference>
<gene>
    <name evidence="2" type="ORF">GCU69_07225</name>
</gene>
<organism evidence="2 3">
    <name type="scientific">Streptomyces lycii</name>
    <dbReference type="NCBI Taxonomy" id="2654337"/>
    <lineage>
        <taxon>Bacteria</taxon>
        <taxon>Bacillati</taxon>
        <taxon>Actinomycetota</taxon>
        <taxon>Actinomycetes</taxon>
        <taxon>Kitasatosporales</taxon>
        <taxon>Streptomycetaceae</taxon>
        <taxon>Streptomyces</taxon>
    </lineage>
</organism>
<name>A0ABQ7FLT4_9ACTN</name>
<feature type="domain" description="DUF397" evidence="1">
    <location>
        <begin position="3"/>
        <end position="53"/>
    </location>
</feature>
<protein>
    <submittedName>
        <fullName evidence="2">DUF397 domain-containing protein</fullName>
    </submittedName>
</protein>
<dbReference type="EMBL" id="WHPN01000171">
    <property type="protein sequence ID" value="KAF4409785.1"/>
    <property type="molecule type" value="Genomic_DNA"/>
</dbReference>
<comment type="caution">
    <text evidence="2">The sequence shown here is derived from an EMBL/GenBank/DDBJ whole genome shotgun (WGS) entry which is preliminary data.</text>
</comment>
<accession>A0ABQ7FLT4</accession>
<keyword evidence="3" id="KW-1185">Reference proteome</keyword>
<dbReference type="RefSeq" id="WP_098752281.1">
    <property type="nucleotide sequence ID" value="NZ_WHPN01000171.1"/>
</dbReference>
<sequence length="64" mass="6757">MYWQQSSHCPEGNSCVNVASAADGTLRLRESESPGAVLAPTRAALRALIRDVKADAYGGARGPR</sequence>
<evidence type="ECO:0000313" key="3">
    <source>
        <dbReference type="Proteomes" id="UP000621266"/>
    </source>
</evidence>
<dbReference type="InterPro" id="IPR007278">
    <property type="entry name" value="DUF397"/>
</dbReference>
<evidence type="ECO:0000313" key="2">
    <source>
        <dbReference type="EMBL" id="KAF4409785.1"/>
    </source>
</evidence>